<organism evidence="1 2">
    <name type="scientific">Allobranchiibius huperziae</name>
    <dbReference type="NCBI Taxonomy" id="1874116"/>
    <lineage>
        <taxon>Bacteria</taxon>
        <taxon>Bacillati</taxon>
        <taxon>Actinomycetota</taxon>
        <taxon>Actinomycetes</taxon>
        <taxon>Micrococcales</taxon>
        <taxon>Dermacoccaceae</taxon>
        <taxon>Allobranchiibius</taxon>
    </lineage>
</organism>
<accession>A0A853DR25</accession>
<keyword evidence="2" id="KW-1185">Reference proteome</keyword>
<reference evidence="1 2" key="1">
    <citation type="submission" date="2020-07" db="EMBL/GenBank/DDBJ databases">
        <title>Sequencing the genomes of 1000 actinobacteria strains.</title>
        <authorList>
            <person name="Klenk H.-P."/>
        </authorList>
    </citation>
    <scope>NUCLEOTIDE SEQUENCE [LARGE SCALE GENOMIC DNA]</scope>
    <source>
        <strain evidence="1 2">DSM 29531</strain>
    </source>
</reference>
<dbReference type="RefSeq" id="WP_179483967.1">
    <property type="nucleotide sequence ID" value="NZ_JACCFW010000004.1"/>
</dbReference>
<evidence type="ECO:0000313" key="1">
    <source>
        <dbReference type="EMBL" id="NYJ76575.1"/>
    </source>
</evidence>
<gene>
    <name evidence="1" type="ORF">HNR15_003593</name>
</gene>
<name>A0A853DR25_9MICO</name>
<dbReference type="Proteomes" id="UP000571817">
    <property type="component" value="Unassembled WGS sequence"/>
</dbReference>
<sequence>MDGAPQIKTVALTCTDGMAAAKVSNAGGSPTDVAVTWTPQKNRGAEYVSYVVTLDSADGNTSRQVAKTIYVSGHSPDQFVFDFGTSHQTNLTATNAGLSGLVFPHALDGVTGVWSATGAVNVDGADVSTCS</sequence>
<evidence type="ECO:0000313" key="2">
    <source>
        <dbReference type="Proteomes" id="UP000571817"/>
    </source>
</evidence>
<dbReference type="AlphaFoldDB" id="A0A853DR25"/>
<comment type="caution">
    <text evidence="1">The sequence shown here is derived from an EMBL/GenBank/DDBJ whole genome shotgun (WGS) entry which is preliminary data.</text>
</comment>
<dbReference type="EMBL" id="JACCFW010000004">
    <property type="protein sequence ID" value="NYJ76575.1"/>
    <property type="molecule type" value="Genomic_DNA"/>
</dbReference>
<proteinExistence type="predicted"/>
<protein>
    <submittedName>
        <fullName evidence="1">Uncharacterized protein</fullName>
    </submittedName>
</protein>